<dbReference type="Proteomes" id="UP000032487">
    <property type="component" value="Unassembled WGS sequence"/>
</dbReference>
<dbReference type="GO" id="GO:0044781">
    <property type="term" value="P:bacterial-type flagellum organization"/>
    <property type="evidence" value="ECO:0007669"/>
    <property type="project" value="UniProtKB-KW"/>
</dbReference>
<dbReference type="InterPro" id="IPR018006">
    <property type="entry name" value="Flag_FliJ_proteobac"/>
</dbReference>
<dbReference type="Gene3D" id="1.10.287.1700">
    <property type="match status" value="1"/>
</dbReference>
<dbReference type="GO" id="GO:0009288">
    <property type="term" value="C:bacterial-type flagellum"/>
    <property type="evidence" value="ECO:0007669"/>
    <property type="project" value="InterPro"/>
</dbReference>
<keyword evidence="4" id="KW-0813">Transport</keyword>
<dbReference type="RefSeq" id="WP_045162738.1">
    <property type="nucleotide sequence ID" value="NZ_JYHV01000024.1"/>
</dbReference>
<dbReference type="PANTHER" id="PTHR38786">
    <property type="entry name" value="FLAGELLAR FLIJ PROTEIN"/>
    <property type="match status" value="1"/>
</dbReference>
<evidence type="ECO:0000256" key="2">
    <source>
        <dbReference type="ARBA" id="ARBA00010004"/>
    </source>
</evidence>
<dbReference type="GO" id="GO:0006935">
    <property type="term" value="P:chemotaxis"/>
    <property type="evidence" value="ECO:0007669"/>
    <property type="project" value="UniProtKB-KW"/>
</dbReference>
<organism evidence="11 12">
    <name type="scientific">Stutzerimonas stutzeri</name>
    <name type="common">Pseudomonas stutzeri</name>
    <dbReference type="NCBI Taxonomy" id="316"/>
    <lineage>
        <taxon>Bacteria</taxon>
        <taxon>Pseudomonadati</taxon>
        <taxon>Pseudomonadota</taxon>
        <taxon>Gammaproteobacteria</taxon>
        <taxon>Pseudomonadales</taxon>
        <taxon>Pseudomonadaceae</taxon>
        <taxon>Stutzerimonas</taxon>
    </lineage>
</organism>
<comment type="similarity">
    <text evidence="2">Belongs to the FliJ family.</text>
</comment>
<evidence type="ECO:0000256" key="6">
    <source>
        <dbReference type="ARBA" id="ARBA00022500"/>
    </source>
</evidence>
<evidence type="ECO:0000256" key="4">
    <source>
        <dbReference type="ARBA" id="ARBA00022448"/>
    </source>
</evidence>
<evidence type="ECO:0000256" key="1">
    <source>
        <dbReference type="ARBA" id="ARBA00004413"/>
    </source>
</evidence>
<keyword evidence="5" id="KW-1003">Cell membrane</keyword>
<dbReference type="AlphaFoldDB" id="A0A0D9AJS1"/>
<dbReference type="OrthoDB" id="7008437at2"/>
<sequence length="150" mass="17423">MSASRAARLAPVIDMAERAERDAARLFGQGQAQLSQAEAKLGELRQYFGDYQQQWLSQGSQGVSGQWLMNYQRFLSQLESAIGQQQRSVDWHRNNLDKLREQWQQRSARLDGLRKLVERYLQEARTAADKREQKLLDEFSQRLAGRPKQD</sequence>
<dbReference type="InterPro" id="IPR012823">
    <property type="entry name" value="Flagell_FliJ"/>
</dbReference>
<evidence type="ECO:0000256" key="10">
    <source>
        <dbReference type="ARBA" id="ARBA00023225"/>
    </source>
</evidence>
<name>A0A0D9AJS1_STUST</name>
<keyword evidence="11" id="KW-0966">Cell projection</keyword>
<dbReference type="NCBIfam" id="TIGR02473">
    <property type="entry name" value="flagell_FliJ"/>
    <property type="match status" value="1"/>
</dbReference>
<evidence type="ECO:0000256" key="7">
    <source>
        <dbReference type="ARBA" id="ARBA00022795"/>
    </source>
</evidence>
<keyword evidence="9" id="KW-0472">Membrane</keyword>
<dbReference type="GO" id="GO:0015031">
    <property type="term" value="P:protein transport"/>
    <property type="evidence" value="ECO:0007669"/>
    <property type="project" value="UniProtKB-KW"/>
</dbReference>
<comment type="subcellular location">
    <subcellularLocation>
        <location evidence="1">Cell membrane</location>
        <topology evidence="1">Peripheral membrane protein</topology>
        <orientation evidence="1">Cytoplasmic side</orientation>
    </subcellularLocation>
</comment>
<keyword evidence="10" id="KW-1006">Bacterial flagellum protein export</keyword>
<comment type="caution">
    <text evidence="11">The sequence shown here is derived from an EMBL/GenBank/DDBJ whole genome shotgun (WGS) entry which is preliminary data.</text>
</comment>
<gene>
    <name evidence="11" type="ORF">UF78_13540</name>
</gene>
<proteinExistence type="inferred from homology"/>
<reference evidence="11 12" key="1">
    <citation type="submission" date="2015-02" db="EMBL/GenBank/DDBJ databases">
        <title>Draft genome sequence of Pseudomonas stutzeri NT0128 isolated from wheat (Triticum turgidum) rhizosphere.</title>
        <authorList>
            <person name="Tovi N."/>
            <person name="Frenk S."/>
            <person name="Hadar Y."/>
            <person name="Minz D."/>
        </authorList>
    </citation>
    <scope>NUCLEOTIDE SEQUENCE [LARGE SCALE GENOMIC DNA]</scope>
    <source>
        <strain evidence="11 12">NT0128</strain>
    </source>
</reference>
<evidence type="ECO:0000256" key="9">
    <source>
        <dbReference type="ARBA" id="ARBA00023136"/>
    </source>
</evidence>
<accession>A0A0D9AJS1</accession>
<dbReference type="PANTHER" id="PTHR38786:SF1">
    <property type="entry name" value="FLAGELLAR FLIJ PROTEIN"/>
    <property type="match status" value="1"/>
</dbReference>
<keyword evidence="7" id="KW-1005">Bacterial flagellum biogenesis</keyword>
<keyword evidence="8" id="KW-0653">Protein transport</keyword>
<dbReference type="PATRIC" id="fig|316.101.peg.1683"/>
<protein>
    <recommendedName>
        <fullName evidence="3">Flagellar FliJ protein</fullName>
    </recommendedName>
</protein>
<evidence type="ECO:0000256" key="8">
    <source>
        <dbReference type="ARBA" id="ARBA00022927"/>
    </source>
</evidence>
<dbReference type="GO" id="GO:0003774">
    <property type="term" value="F:cytoskeletal motor activity"/>
    <property type="evidence" value="ECO:0007669"/>
    <property type="project" value="InterPro"/>
</dbReference>
<dbReference type="PRINTS" id="PR01004">
    <property type="entry name" value="FLGFLIJ"/>
</dbReference>
<dbReference type="GO" id="GO:0005886">
    <property type="term" value="C:plasma membrane"/>
    <property type="evidence" value="ECO:0007669"/>
    <property type="project" value="UniProtKB-SubCell"/>
</dbReference>
<evidence type="ECO:0000313" key="12">
    <source>
        <dbReference type="Proteomes" id="UP000032487"/>
    </source>
</evidence>
<evidence type="ECO:0000313" key="11">
    <source>
        <dbReference type="EMBL" id="KJH80992.1"/>
    </source>
</evidence>
<evidence type="ECO:0000256" key="5">
    <source>
        <dbReference type="ARBA" id="ARBA00022475"/>
    </source>
</evidence>
<dbReference type="EMBL" id="JYHV01000024">
    <property type="protein sequence ID" value="KJH80992.1"/>
    <property type="molecule type" value="Genomic_DNA"/>
</dbReference>
<dbReference type="GO" id="GO:0071973">
    <property type="term" value="P:bacterial-type flagellum-dependent cell motility"/>
    <property type="evidence" value="ECO:0007669"/>
    <property type="project" value="InterPro"/>
</dbReference>
<dbReference type="PIRSF" id="PIRSF019404">
    <property type="entry name" value="FliJ"/>
    <property type="match status" value="1"/>
</dbReference>
<keyword evidence="6" id="KW-0145">Chemotaxis</keyword>
<keyword evidence="11" id="KW-0969">Cilium</keyword>
<dbReference type="InterPro" id="IPR053716">
    <property type="entry name" value="Flag_assembly_chemotaxis_eff"/>
</dbReference>
<dbReference type="Pfam" id="PF02050">
    <property type="entry name" value="FliJ"/>
    <property type="match status" value="1"/>
</dbReference>
<keyword evidence="11" id="KW-0282">Flagellum</keyword>
<dbReference type="InterPro" id="IPR052570">
    <property type="entry name" value="FliJ"/>
</dbReference>
<evidence type="ECO:0000256" key="3">
    <source>
        <dbReference type="ARBA" id="ARBA00020392"/>
    </source>
</evidence>